<evidence type="ECO:0000259" key="1">
    <source>
        <dbReference type="Pfam" id="PF13338"/>
    </source>
</evidence>
<accession>A0A941DAF9</accession>
<feature type="domain" description="AbiEi antitoxin N-terminal" evidence="1">
    <location>
        <begin position="2"/>
        <end position="47"/>
    </location>
</feature>
<evidence type="ECO:0000313" key="3">
    <source>
        <dbReference type="Proteomes" id="UP000677016"/>
    </source>
</evidence>
<gene>
    <name evidence="2" type="ORF">KC207_12420</name>
</gene>
<evidence type="ECO:0000313" key="2">
    <source>
        <dbReference type="EMBL" id="MBR7744093.1"/>
    </source>
</evidence>
<name>A0A941DAF9_9MICO</name>
<keyword evidence="3" id="KW-1185">Reference proteome</keyword>
<reference evidence="2" key="1">
    <citation type="submission" date="2021-04" db="EMBL/GenBank/DDBJ databases">
        <title>Phycicoccus avicenniae sp. nov., a novel endophytic actinomycetes isolated from branch of Avicennia mariana.</title>
        <authorList>
            <person name="Tuo L."/>
        </authorList>
    </citation>
    <scope>NUCLEOTIDE SEQUENCE</scope>
    <source>
        <strain evidence="2">BSK3Z-2</strain>
    </source>
</reference>
<proteinExistence type="predicted"/>
<dbReference type="RefSeq" id="WP_211603437.1">
    <property type="nucleotide sequence ID" value="NZ_JAGSNF010000017.1"/>
</dbReference>
<protein>
    <submittedName>
        <fullName evidence="2">Type IV toxin-antitoxin system AbiEi family antitoxin domain-containing protein</fullName>
    </submittedName>
</protein>
<dbReference type="EMBL" id="JAGSNF010000017">
    <property type="protein sequence ID" value="MBR7744093.1"/>
    <property type="molecule type" value="Genomic_DNA"/>
</dbReference>
<dbReference type="Proteomes" id="UP000677016">
    <property type="component" value="Unassembled WGS sequence"/>
</dbReference>
<dbReference type="InterPro" id="IPR025159">
    <property type="entry name" value="AbiEi_N"/>
</dbReference>
<dbReference type="Pfam" id="PF13338">
    <property type="entry name" value="AbiEi_4"/>
    <property type="match status" value="1"/>
</dbReference>
<dbReference type="AlphaFoldDB" id="A0A941DAF9"/>
<sequence length="317" mass="34650">MDLDRLVAAQHGVVTTRQALDAGLSEDALRWRVESGRWSRLGRGVYLTRSGPQDWFSRAHAVVLRAGPGAALALGAAEYLHGVSARPPAVITLWVPRDRRMTRLPGTRVARRRVLHTEQRRGLPVTSAVGTVLDLADAPGVGAREAVAIAARWAQCRRVTADEVATALHTRPRHRHRGALMLALGVVAEGAESVLEVGFVRGVERRHGLPTARLQVPAGSDGHRLRRDAEYVGYGVVVELDGRLGHEGEFVAVDRRRDRSTARSGRITLRAGWVDVDQEPCELAVDIHETLRSRGWSGRGRRCGPRCPMRHVLGSAA</sequence>
<organism evidence="2 3">
    <name type="scientific">Phycicoccus avicenniae</name>
    <dbReference type="NCBI Taxonomy" id="2828860"/>
    <lineage>
        <taxon>Bacteria</taxon>
        <taxon>Bacillati</taxon>
        <taxon>Actinomycetota</taxon>
        <taxon>Actinomycetes</taxon>
        <taxon>Micrococcales</taxon>
        <taxon>Intrasporangiaceae</taxon>
        <taxon>Phycicoccus</taxon>
    </lineage>
</organism>
<comment type="caution">
    <text evidence="2">The sequence shown here is derived from an EMBL/GenBank/DDBJ whole genome shotgun (WGS) entry which is preliminary data.</text>
</comment>